<dbReference type="InterPro" id="IPR015813">
    <property type="entry name" value="Pyrv/PenolPyrv_kinase-like_dom"/>
</dbReference>
<dbReference type="Gene3D" id="1.10.274.10">
    <property type="entry name" value="PtsI, HPr-binding domain"/>
    <property type="match status" value="1"/>
</dbReference>
<organism evidence="25 26">
    <name type="scientific">Dorea formicigenerans</name>
    <dbReference type="NCBI Taxonomy" id="39486"/>
    <lineage>
        <taxon>Bacteria</taxon>
        <taxon>Bacillati</taxon>
        <taxon>Bacillota</taxon>
        <taxon>Clostridia</taxon>
        <taxon>Lachnospirales</taxon>
        <taxon>Lachnospiraceae</taxon>
        <taxon>Dorea</taxon>
    </lineage>
</organism>
<dbReference type="Gene3D" id="3.20.20.60">
    <property type="entry name" value="Phosphoenolpyruvate-binding domains"/>
    <property type="match status" value="1"/>
</dbReference>
<evidence type="ECO:0000256" key="7">
    <source>
        <dbReference type="ARBA" id="ARBA00016544"/>
    </source>
</evidence>
<dbReference type="Pfam" id="PF00391">
    <property type="entry name" value="PEP-utilizers"/>
    <property type="match status" value="1"/>
</dbReference>
<keyword evidence="9 17" id="KW-0963">Cytoplasm</keyword>
<dbReference type="Gene3D" id="3.50.30.10">
    <property type="entry name" value="Phosphohistidine domain"/>
    <property type="match status" value="1"/>
</dbReference>
<evidence type="ECO:0000256" key="14">
    <source>
        <dbReference type="ARBA" id="ARBA00022777"/>
    </source>
</evidence>
<comment type="catalytic activity">
    <reaction evidence="1 17">
        <text>L-histidyl-[protein] + phosphoenolpyruvate = N(pros)-phospho-L-histidyl-[protein] + pyruvate</text>
        <dbReference type="Rhea" id="RHEA:23880"/>
        <dbReference type="Rhea" id="RHEA-COMP:9745"/>
        <dbReference type="Rhea" id="RHEA-COMP:9746"/>
        <dbReference type="ChEBI" id="CHEBI:15361"/>
        <dbReference type="ChEBI" id="CHEBI:29979"/>
        <dbReference type="ChEBI" id="CHEBI:58702"/>
        <dbReference type="ChEBI" id="CHEBI:64837"/>
        <dbReference type="EC" id="2.7.3.9"/>
    </reaction>
</comment>
<evidence type="ECO:0000256" key="3">
    <source>
        <dbReference type="ARBA" id="ARBA00002728"/>
    </source>
</evidence>
<evidence type="ECO:0000313" key="26">
    <source>
        <dbReference type="Proteomes" id="UP000261208"/>
    </source>
</evidence>
<dbReference type="InterPro" id="IPR036637">
    <property type="entry name" value="Phosphohistidine_dom_sf"/>
</dbReference>
<feature type="binding site" evidence="19">
    <location>
        <position position="332"/>
    </location>
    <ligand>
        <name>phosphoenolpyruvate</name>
        <dbReference type="ChEBI" id="CHEBI:58702"/>
    </ligand>
</feature>
<evidence type="ECO:0000256" key="4">
    <source>
        <dbReference type="ARBA" id="ARBA00004496"/>
    </source>
</evidence>
<feature type="active site" description="Proton donor" evidence="18">
    <location>
        <position position="502"/>
    </location>
</feature>
<dbReference type="GO" id="GO:0008965">
    <property type="term" value="F:phosphoenolpyruvate-protein phosphotransferase activity"/>
    <property type="evidence" value="ECO:0007669"/>
    <property type="project" value="UniProtKB-EC"/>
</dbReference>
<keyword evidence="8 17" id="KW-0813">Transport</keyword>
<evidence type="ECO:0000256" key="5">
    <source>
        <dbReference type="ARBA" id="ARBA00007837"/>
    </source>
</evidence>
<evidence type="ECO:0000256" key="18">
    <source>
        <dbReference type="PIRSR" id="PIRSR000732-1"/>
    </source>
</evidence>
<keyword evidence="21" id="KW-0175">Coiled coil</keyword>
<evidence type="ECO:0000256" key="6">
    <source>
        <dbReference type="ARBA" id="ARBA00012232"/>
    </source>
</evidence>
<name>A0A3E4MCI6_9FIRM</name>
<dbReference type="GO" id="GO:0009401">
    <property type="term" value="P:phosphoenolpyruvate-dependent sugar phosphotransferase system"/>
    <property type="evidence" value="ECO:0007669"/>
    <property type="project" value="UniProtKB-KW"/>
</dbReference>
<sequence length="541" mass="61276">MITLTGKKISEGIAIGKLTFYKRDIKEIKRIYVKDVEKEIQRYKKAREKAIAELELVYDLSVREVGEANAAIFEMQKELLEDQEYTDHIIKRILEEKLNAEYIVQTSVEQLIRISSHQQNNPIQGKEEDVRDVAIRVIRILSRSWKDRMLTDEPFVMAARDIYPSEALQFDKAKVLGFVTMYGTINSHTAVLARTKGIPAVIGLGESLKEEYDGKTIIIDGYEGKIYIEPDYATLTKMRERKDANLRHVRNLERLKGKENITQSGQRIDICANVGTREDIENVLRSDAGGIGLFRSEFLYMEMGSKLPSEEQLFQVYKLAAESMGANRVVVRIADFGGDKMVESVDLGEQANPAIGLRGIRIMMEKEELFLPQFRAILRASALGNVSIMFPMVTSMEEVAAAKALLEKAKKQLKDEKTAYNENIEIGVMIETPAAVMISGELAREVDFFSIGTNDLLQLTLGMDRENPKLDKYYNPYHPALMKMIRIVANNVHLEGKRISICGDLAADLSMTEFFVQIGIDELSVAPHQVLGLRKKIREIQ</sequence>
<dbReference type="InterPro" id="IPR000121">
    <property type="entry name" value="PEP_util_C"/>
</dbReference>
<comment type="function">
    <text evidence="3 17">General (non sugar-specific) component of the phosphoenolpyruvate-dependent sugar phosphotransferase system (sugar PTS). This major carbohydrate active-transport system catalyzes the phosphorylation of incoming sugar substrates concomitantly with their translocation across the cell membrane. Enzyme I transfers the phosphoryl group from phosphoenolpyruvate (PEP) to the phosphoryl carrier protein (HPr).</text>
</comment>
<feature type="domain" description="PEP-utilising enzyme mobile" evidence="22">
    <location>
        <begin position="153"/>
        <end position="224"/>
    </location>
</feature>
<dbReference type="GO" id="GO:0016301">
    <property type="term" value="F:kinase activity"/>
    <property type="evidence" value="ECO:0007669"/>
    <property type="project" value="UniProtKB-KW"/>
</dbReference>
<evidence type="ECO:0000256" key="8">
    <source>
        <dbReference type="ARBA" id="ARBA00022448"/>
    </source>
</evidence>
<dbReference type="NCBIfam" id="TIGR01417">
    <property type="entry name" value="PTS_I_fam"/>
    <property type="match status" value="1"/>
</dbReference>
<dbReference type="SUPFAM" id="SSF52009">
    <property type="entry name" value="Phosphohistidine domain"/>
    <property type="match status" value="1"/>
</dbReference>
<evidence type="ECO:0000256" key="20">
    <source>
        <dbReference type="PIRSR" id="PIRSR000732-3"/>
    </source>
</evidence>
<evidence type="ECO:0000313" key="25">
    <source>
        <dbReference type="EMBL" id="RGK47429.1"/>
    </source>
</evidence>
<feature type="binding site" evidence="20">
    <location>
        <position position="455"/>
    </location>
    <ligand>
        <name>Mg(2+)</name>
        <dbReference type="ChEBI" id="CHEBI:18420"/>
    </ligand>
</feature>
<dbReference type="AlphaFoldDB" id="A0A3E4MCI6"/>
<comment type="similarity">
    <text evidence="5 17">Belongs to the PEP-utilizing enzyme family.</text>
</comment>
<gene>
    <name evidence="25" type="primary">ptsP</name>
    <name evidence="25" type="ORF">DXD10_08725</name>
</gene>
<dbReference type="InterPro" id="IPR040442">
    <property type="entry name" value="Pyrv_kinase-like_dom_sf"/>
</dbReference>
<dbReference type="Proteomes" id="UP000261208">
    <property type="component" value="Unassembled WGS sequence"/>
</dbReference>
<dbReference type="Pfam" id="PF05524">
    <property type="entry name" value="PEP-utilisers_N"/>
    <property type="match status" value="1"/>
</dbReference>
<evidence type="ECO:0000256" key="11">
    <source>
        <dbReference type="ARBA" id="ARBA00022679"/>
    </source>
</evidence>
<dbReference type="InterPro" id="IPR024692">
    <property type="entry name" value="PTS_EI"/>
</dbReference>
<evidence type="ECO:0000256" key="1">
    <source>
        <dbReference type="ARBA" id="ARBA00000683"/>
    </source>
</evidence>
<evidence type="ECO:0000259" key="24">
    <source>
        <dbReference type="Pfam" id="PF05524"/>
    </source>
</evidence>
<evidence type="ECO:0000259" key="22">
    <source>
        <dbReference type="Pfam" id="PF00391"/>
    </source>
</evidence>
<evidence type="ECO:0000256" key="19">
    <source>
        <dbReference type="PIRSR" id="PIRSR000732-2"/>
    </source>
</evidence>
<protein>
    <recommendedName>
        <fullName evidence="7 17">Phosphoenolpyruvate-protein phosphotransferase</fullName>
        <ecNumber evidence="6 17">2.7.3.9</ecNumber>
    </recommendedName>
    <alternativeName>
        <fullName evidence="16 17">Phosphotransferase system, enzyme I</fullName>
    </alternativeName>
</protein>
<dbReference type="InterPro" id="IPR036618">
    <property type="entry name" value="PtsI_HPr-bd_sf"/>
</dbReference>
<feature type="domain" description="Phosphotransferase system enzyme I N-terminal" evidence="24">
    <location>
        <begin position="5"/>
        <end position="114"/>
    </location>
</feature>
<reference evidence="25 26" key="1">
    <citation type="submission" date="2018-08" db="EMBL/GenBank/DDBJ databases">
        <title>A genome reference for cultivated species of the human gut microbiota.</title>
        <authorList>
            <person name="Zou Y."/>
            <person name="Xue W."/>
            <person name="Luo G."/>
        </authorList>
    </citation>
    <scope>NUCLEOTIDE SEQUENCE [LARGE SCALE GENOMIC DNA]</scope>
    <source>
        <strain evidence="25 26">TF11-11</strain>
    </source>
</reference>
<keyword evidence="11 17" id="KW-0808">Transferase</keyword>
<evidence type="ECO:0000259" key="23">
    <source>
        <dbReference type="Pfam" id="PF02896"/>
    </source>
</evidence>
<feature type="active site" description="Tele-phosphohistidine intermediate" evidence="18">
    <location>
        <position position="188"/>
    </location>
</feature>
<evidence type="ECO:0000256" key="17">
    <source>
        <dbReference type="PIRNR" id="PIRNR000732"/>
    </source>
</evidence>
<dbReference type="PROSITE" id="PS00742">
    <property type="entry name" value="PEP_ENZYMES_2"/>
    <property type="match status" value="1"/>
</dbReference>
<evidence type="ECO:0000256" key="16">
    <source>
        <dbReference type="ARBA" id="ARBA00033235"/>
    </source>
</evidence>
<dbReference type="GO" id="GO:0005737">
    <property type="term" value="C:cytoplasm"/>
    <property type="evidence" value="ECO:0007669"/>
    <property type="project" value="UniProtKB-SubCell"/>
</dbReference>
<keyword evidence="12 17" id="KW-0598">Phosphotransferase system</keyword>
<evidence type="ECO:0000256" key="15">
    <source>
        <dbReference type="ARBA" id="ARBA00022842"/>
    </source>
</evidence>
<dbReference type="EC" id="2.7.3.9" evidence="6 17"/>
<evidence type="ECO:0000256" key="2">
    <source>
        <dbReference type="ARBA" id="ARBA00001946"/>
    </source>
</evidence>
<comment type="caution">
    <text evidence="25">The sequence shown here is derived from an EMBL/GenBank/DDBJ whole genome shotgun (WGS) entry which is preliminary data.</text>
</comment>
<dbReference type="InterPro" id="IPR008731">
    <property type="entry name" value="PTS_EIN"/>
</dbReference>
<proteinExistence type="inferred from homology"/>
<dbReference type="PANTHER" id="PTHR46244">
    <property type="entry name" value="PHOSPHOENOLPYRUVATE-PROTEIN PHOSPHOTRANSFERASE"/>
    <property type="match status" value="1"/>
</dbReference>
<dbReference type="SUPFAM" id="SSF47831">
    <property type="entry name" value="Enzyme I of the PEP:sugar phosphotransferase system HPr-binding (sub)domain"/>
    <property type="match status" value="1"/>
</dbReference>
<keyword evidence="13 17" id="KW-0479">Metal-binding</keyword>
<dbReference type="RefSeq" id="WP_105308856.1">
    <property type="nucleotide sequence ID" value="NZ_JAAIOE010000013.1"/>
</dbReference>
<evidence type="ECO:0000256" key="9">
    <source>
        <dbReference type="ARBA" id="ARBA00022490"/>
    </source>
</evidence>
<keyword evidence="15 17" id="KW-0460">Magnesium</keyword>
<evidence type="ECO:0000256" key="10">
    <source>
        <dbReference type="ARBA" id="ARBA00022597"/>
    </source>
</evidence>
<dbReference type="InterPro" id="IPR008279">
    <property type="entry name" value="PEP-util_enz_mobile_dom"/>
</dbReference>
<dbReference type="EMBL" id="QSQQ01000010">
    <property type="protein sequence ID" value="RGK47429.1"/>
    <property type="molecule type" value="Genomic_DNA"/>
</dbReference>
<dbReference type="Pfam" id="PF02896">
    <property type="entry name" value="PEP-utilizers_C"/>
    <property type="match status" value="1"/>
</dbReference>
<dbReference type="GO" id="GO:0046872">
    <property type="term" value="F:metal ion binding"/>
    <property type="evidence" value="ECO:0007669"/>
    <property type="project" value="UniProtKB-KW"/>
</dbReference>
<feature type="coiled-coil region" evidence="21">
    <location>
        <begin position="392"/>
        <end position="423"/>
    </location>
</feature>
<comment type="subcellular location">
    <subcellularLocation>
        <location evidence="4 17">Cytoplasm</location>
    </subcellularLocation>
</comment>
<dbReference type="InterPro" id="IPR023151">
    <property type="entry name" value="PEP_util_CS"/>
</dbReference>
<dbReference type="InterPro" id="IPR050499">
    <property type="entry name" value="PEP-utilizing_PTS_enzyme"/>
</dbReference>
<dbReference type="PIRSF" id="PIRSF000732">
    <property type="entry name" value="PTS_enzyme_I"/>
    <property type="match status" value="1"/>
</dbReference>
<feature type="binding site" evidence="19">
    <location>
        <begin position="454"/>
        <end position="455"/>
    </location>
    <ligand>
        <name>phosphoenolpyruvate</name>
        <dbReference type="ChEBI" id="CHEBI:58702"/>
    </ligand>
</feature>
<evidence type="ECO:0000256" key="13">
    <source>
        <dbReference type="ARBA" id="ARBA00022723"/>
    </source>
</evidence>
<keyword evidence="25" id="KW-0670">Pyruvate</keyword>
<comment type="cofactor">
    <cofactor evidence="2 17 20">
        <name>Mg(2+)</name>
        <dbReference type="ChEBI" id="CHEBI:18420"/>
    </cofactor>
</comment>
<dbReference type="PANTHER" id="PTHR46244:SF3">
    <property type="entry name" value="PHOSPHOENOLPYRUVATE-PROTEIN PHOSPHOTRANSFERASE"/>
    <property type="match status" value="1"/>
</dbReference>
<keyword evidence="10 17" id="KW-0762">Sugar transport</keyword>
<feature type="binding site" evidence="20">
    <location>
        <position position="431"/>
    </location>
    <ligand>
        <name>Mg(2+)</name>
        <dbReference type="ChEBI" id="CHEBI:18420"/>
    </ligand>
</feature>
<feature type="binding site" evidence="19">
    <location>
        <position position="465"/>
    </location>
    <ligand>
        <name>phosphoenolpyruvate</name>
        <dbReference type="ChEBI" id="CHEBI:58702"/>
    </ligand>
</feature>
<dbReference type="PRINTS" id="PR01736">
    <property type="entry name" value="PHPHTRNFRASE"/>
</dbReference>
<evidence type="ECO:0000256" key="12">
    <source>
        <dbReference type="ARBA" id="ARBA00022683"/>
    </source>
</evidence>
<keyword evidence="14 17" id="KW-0418">Kinase</keyword>
<evidence type="ECO:0000256" key="21">
    <source>
        <dbReference type="SAM" id="Coils"/>
    </source>
</evidence>
<dbReference type="InterPro" id="IPR006318">
    <property type="entry name" value="PTS_EI-like"/>
</dbReference>
<feature type="binding site" evidence="19">
    <location>
        <position position="295"/>
    </location>
    <ligand>
        <name>phosphoenolpyruvate</name>
        <dbReference type="ChEBI" id="CHEBI:58702"/>
    </ligand>
</feature>
<dbReference type="SUPFAM" id="SSF51621">
    <property type="entry name" value="Phosphoenolpyruvate/pyruvate domain"/>
    <property type="match status" value="1"/>
</dbReference>
<feature type="domain" description="PEP-utilising enzyme C-terminal" evidence="23">
    <location>
        <begin position="252"/>
        <end position="540"/>
    </location>
</feature>
<accession>A0A3E4MCI6</accession>